<dbReference type="InterPro" id="IPR029063">
    <property type="entry name" value="SAM-dependent_MTases_sf"/>
</dbReference>
<dbReference type="Gene3D" id="3.40.50.150">
    <property type="entry name" value="Vaccinia Virus protein VP39"/>
    <property type="match status" value="1"/>
</dbReference>
<dbReference type="SUPFAM" id="SSF53335">
    <property type="entry name" value="S-adenosyl-L-methionine-dependent methyltransferases"/>
    <property type="match status" value="1"/>
</dbReference>
<dbReference type="EMBL" id="BNEK01000002">
    <property type="protein sequence ID" value="GHJ26098.1"/>
    <property type="molecule type" value="Genomic_DNA"/>
</dbReference>
<dbReference type="GO" id="GO:0032259">
    <property type="term" value="P:methylation"/>
    <property type="evidence" value="ECO:0007669"/>
    <property type="project" value="UniProtKB-KW"/>
</dbReference>
<gene>
    <name evidence="1" type="ORF">TPA0910_05310</name>
</gene>
<evidence type="ECO:0000313" key="2">
    <source>
        <dbReference type="Proteomes" id="UP001054854"/>
    </source>
</evidence>
<dbReference type="Proteomes" id="UP001054854">
    <property type="component" value="Unassembled WGS sequence"/>
</dbReference>
<dbReference type="InterPro" id="IPR036390">
    <property type="entry name" value="WH_DNA-bd_sf"/>
</dbReference>
<keyword evidence="2" id="KW-1185">Reference proteome</keyword>
<keyword evidence="1" id="KW-0808">Transferase</keyword>
<evidence type="ECO:0000313" key="1">
    <source>
        <dbReference type="EMBL" id="GHJ26098.1"/>
    </source>
</evidence>
<reference evidence="1" key="1">
    <citation type="submission" date="2024-05" db="EMBL/GenBank/DDBJ databases">
        <title>Whole genome shotgun sequence of Streptomyces hygroscopicus NBRC 113678.</title>
        <authorList>
            <person name="Komaki H."/>
            <person name="Tamura T."/>
        </authorList>
    </citation>
    <scope>NUCLEOTIDE SEQUENCE</scope>
    <source>
        <strain evidence="1">N11-34</strain>
    </source>
</reference>
<sequence>MIEPDFEDRLVEAIQPIRQLAVANAIHQLHDSGLYASLADPGGIPVDELATRHWMLADRLSGFLRYLRNEGYVTVAADRWTLSEKARRLEPFLPWYTLLVGGYASTFTQIQDTLRTPGGYASRDGGKVGRGSCGISMFDALPLARTLIDTTGAADVTVVDVGCGDGSFLAELCASHPGVFGVGLEPDAGGFALAERTVAERGLEGRMEVRHHGATDLRPDTVPAGRPVVFMAAFVLQEVLEQAGEEAVLAILRSSVEAHPDAHWVVIEVDHRPEDQELMGNGLGLAYYNPYYLLHTVTEQRLETRSYWEGLFARAGLEVVRLAHPDPRVDSTSLELGYLLRRCRGETAR</sequence>
<protein>
    <submittedName>
        <fullName evidence="1">2-ketoarginine methyltransferase</fullName>
    </submittedName>
</protein>
<comment type="caution">
    <text evidence="1">The sequence shown here is derived from an EMBL/GenBank/DDBJ whole genome shotgun (WGS) entry which is preliminary data.</text>
</comment>
<keyword evidence="1" id="KW-0489">Methyltransferase</keyword>
<proteinExistence type="predicted"/>
<dbReference type="SUPFAM" id="SSF46785">
    <property type="entry name" value="Winged helix' DNA-binding domain"/>
    <property type="match status" value="1"/>
</dbReference>
<dbReference type="CDD" id="cd02440">
    <property type="entry name" value="AdoMet_MTases"/>
    <property type="match status" value="1"/>
</dbReference>
<dbReference type="GO" id="GO:0008168">
    <property type="term" value="F:methyltransferase activity"/>
    <property type="evidence" value="ECO:0007669"/>
    <property type="project" value="UniProtKB-KW"/>
</dbReference>
<accession>A0ABQ3TS60</accession>
<organism evidence="1 2">
    <name type="scientific">Streptomyces hygroscopicus</name>
    <dbReference type="NCBI Taxonomy" id="1912"/>
    <lineage>
        <taxon>Bacteria</taxon>
        <taxon>Bacillati</taxon>
        <taxon>Actinomycetota</taxon>
        <taxon>Actinomycetes</taxon>
        <taxon>Kitasatosporales</taxon>
        <taxon>Streptomycetaceae</taxon>
        <taxon>Streptomyces</taxon>
        <taxon>Streptomyces violaceusniger group</taxon>
    </lineage>
</organism>
<dbReference type="RefSeq" id="WP_236255831.1">
    <property type="nucleotide sequence ID" value="NZ_BNEK01000002.1"/>
</dbReference>
<name>A0ABQ3TS60_STRHY</name>